<accession>A0A9D1YMB0</accession>
<reference evidence="4" key="1">
    <citation type="journal article" date="2021" name="PeerJ">
        <title>Extensive microbial diversity within the chicken gut microbiome revealed by metagenomics and culture.</title>
        <authorList>
            <person name="Gilroy R."/>
            <person name="Ravi A."/>
            <person name="Getino M."/>
            <person name="Pursley I."/>
            <person name="Horton D.L."/>
            <person name="Alikhan N.F."/>
            <person name="Baker D."/>
            <person name="Gharbi K."/>
            <person name="Hall N."/>
            <person name="Watson M."/>
            <person name="Adriaenssens E.M."/>
            <person name="Foster-Nyarko E."/>
            <person name="Jarju S."/>
            <person name="Secka A."/>
            <person name="Antonio M."/>
            <person name="Oren A."/>
            <person name="Chaudhuri R.R."/>
            <person name="La Ragione R."/>
            <person name="Hildebrand F."/>
            <person name="Pallen M.J."/>
        </authorList>
    </citation>
    <scope>NUCLEOTIDE SEQUENCE</scope>
    <source>
        <strain evidence="4">ChiSxjej3B15-24422</strain>
    </source>
</reference>
<reference evidence="4" key="2">
    <citation type="submission" date="2021-04" db="EMBL/GenBank/DDBJ databases">
        <authorList>
            <person name="Gilroy R."/>
        </authorList>
    </citation>
    <scope>NUCLEOTIDE SEQUENCE</scope>
    <source>
        <strain evidence="4">ChiSxjej3B15-24422</strain>
    </source>
</reference>
<dbReference type="Proteomes" id="UP000824007">
    <property type="component" value="Unassembled WGS sequence"/>
</dbReference>
<protein>
    <submittedName>
        <fullName evidence="4">Glycosyltransferase family 4 protein</fullName>
    </submittedName>
</protein>
<dbReference type="EMBL" id="DXDD01000024">
    <property type="protein sequence ID" value="HIY59445.1"/>
    <property type="molecule type" value="Genomic_DNA"/>
</dbReference>
<feature type="compositionally biased region" description="Basic residues" evidence="1">
    <location>
        <begin position="392"/>
        <end position="410"/>
    </location>
</feature>
<evidence type="ECO:0000313" key="5">
    <source>
        <dbReference type="Proteomes" id="UP000824007"/>
    </source>
</evidence>
<dbReference type="GO" id="GO:0016757">
    <property type="term" value="F:glycosyltransferase activity"/>
    <property type="evidence" value="ECO:0007669"/>
    <property type="project" value="InterPro"/>
</dbReference>
<evidence type="ECO:0000259" key="2">
    <source>
        <dbReference type="Pfam" id="PF00534"/>
    </source>
</evidence>
<evidence type="ECO:0000256" key="1">
    <source>
        <dbReference type="SAM" id="MobiDB-lite"/>
    </source>
</evidence>
<comment type="caution">
    <text evidence="4">The sequence shown here is derived from an EMBL/GenBank/DDBJ whole genome shotgun (WGS) entry which is preliminary data.</text>
</comment>
<sequence length="410" mass="46808">MREYERMKKALIITTISGFVPQFEMNQVFLLQKLGYEVHYATNFDHPVYDYDRELFRKNGIVTHPLSIEKSPARIGRNFQAFLQLKRLLTRERFDLIHCHNPMGGVLGRLAGSLYSSGSAILYTAHGFHFYKGAPIRNWLLYYPAEYILARLTDFLITINEEDYLRGKRFPLRPNGSVWKIPGAGLDVRRFVPRPDARAARKAALGFPADSFLLLSAGELNRNKNHETVIRALSLLPEKNVCYGICGRGDGRGRLEELIEREGLSERVRLLGYRKDIEDVLPAADCFLFPSKREGFGMAAVEAMAAGLPLITSDCRGTREYMRDGITGIVCKRNRPEDYAEAIRSLRNDPGQREHMRQAARERSLLFSTDATQAVMRQVYEAALQSREYAAGHKKASFRRQRRASKNIRA</sequence>
<dbReference type="Pfam" id="PF00534">
    <property type="entry name" value="Glycos_transf_1"/>
    <property type="match status" value="1"/>
</dbReference>
<dbReference type="Gene3D" id="3.40.50.2000">
    <property type="entry name" value="Glycogen Phosphorylase B"/>
    <property type="match status" value="2"/>
</dbReference>
<dbReference type="PANTHER" id="PTHR12526">
    <property type="entry name" value="GLYCOSYLTRANSFERASE"/>
    <property type="match status" value="1"/>
</dbReference>
<dbReference type="AlphaFoldDB" id="A0A9D1YMB0"/>
<name>A0A9D1YMB0_9FIRM</name>
<dbReference type="SUPFAM" id="SSF53756">
    <property type="entry name" value="UDP-Glycosyltransferase/glycogen phosphorylase"/>
    <property type="match status" value="1"/>
</dbReference>
<feature type="domain" description="Glycosyl transferase family 1" evidence="2">
    <location>
        <begin position="201"/>
        <end position="363"/>
    </location>
</feature>
<feature type="domain" description="Glycosyltransferase subfamily 4-like N-terminal" evidence="3">
    <location>
        <begin position="31"/>
        <end position="161"/>
    </location>
</feature>
<feature type="region of interest" description="Disordered" evidence="1">
    <location>
        <begin position="391"/>
        <end position="410"/>
    </location>
</feature>
<dbReference type="PANTHER" id="PTHR12526:SF630">
    <property type="entry name" value="GLYCOSYLTRANSFERASE"/>
    <property type="match status" value="1"/>
</dbReference>
<dbReference type="InterPro" id="IPR028098">
    <property type="entry name" value="Glyco_trans_4-like_N"/>
</dbReference>
<evidence type="ECO:0000313" key="4">
    <source>
        <dbReference type="EMBL" id="HIY59445.1"/>
    </source>
</evidence>
<organism evidence="4 5">
    <name type="scientific">Candidatus Eisenbergiella pullistercoris</name>
    <dbReference type="NCBI Taxonomy" id="2838555"/>
    <lineage>
        <taxon>Bacteria</taxon>
        <taxon>Bacillati</taxon>
        <taxon>Bacillota</taxon>
        <taxon>Clostridia</taxon>
        <taxon>Lachnospirales</taxon>
        <taxon>Lachnospiraceae</taxon>
        <taxon>Eisenbergiella</taxon>
    </lineage>
</organism>
<dbReference type="InterPro" id="IPR001296">
    <property type="entry name" value="Glyco_trans_1"/>
</dbReference>
<proteinExistence type="predicted"/>
<dbReference type="CDD" id="cd03808">
    <property type="entry name" value="GT4_CapM-like"/>
    <property type="match status" value="1"/>
</dbReference>
<dbReference type="Pfam" id="PF13439">
    <property type="entry name" value="Glyco_transf_4"/>
    <property type="match status" value="1"/>
</dbReference>
<gene>
    <name evidence="4" type="ORF">H9831_02005</name>
</gene>
<evidence type="ECO:0000259" key="3">
    <source>
        <dbReference type="Pfam" id="PF13439"/>
    </source>
</evidence>